<evidence type="ECO:0000313" key="2">
    <source>
        <dbReference type="Proteomes" id="UP000684084"/>
    </source>
</evidence>
<evidence type="ECO:0000313" key="1">
    <source>
        <dbReference type="EMBL" id="CAB5349922.1"/>
    </source>
</evidence>
<comment type="caution">
    <text evidence="1">The sequence shown here is derived from an EMBL/GenBank/DDBJ whole genome shotgun (WGS) entry which is preliminary data.</text>
</comment>
<dbReference type="AlphaFoldDB" id="A0A915YWC8"/>
<proteinExistence type="predicted"/>
<protein>
    <submittedName>
        <fullName evidence="1">Uncharacterized protein</fullName>
    </submittedName>
</protein>
<gene>
    <name evidence="1" type="ORF">CHRIB12_LOCUS4833</name>
</gene>
<organism evidence="1 2">
    <name type="scientific">Rhizophagus irregularis</name>
    <dbReference type="NCBI Taxonomy" id="588596"/>
    <lineage>
        <taxon>Eukaryota</taxon>
        <taxon>Fungi</taxon>
        <taxon>Fungi incertae sedis</taxon>
        <taxon>Mucoromycota</taxon>
        <taxon>Glomeromycotina</taxon>
        <taxon>Glomeromycetes</taxon>
        <taxon>Glomerales</taxon>
        <taxon>Glomeraceae</taxon>
        <taxon>Rhizophagus</taxon>
    </lineage>
</organism>
<dbReference type="OrthoDB" id="10273295at2759"/>
<name>A0A915YWC8_9GLOM</name>
<accession>A0A915YWC8</accession>
<dbReference type="EMBL" id="CAGKOT010000007">
    <property type="protein sequence ID" value="CAB5349922.1"/>
    <property type="molecule type" value="Genomic_DNA"/>
</dbReference>
<dbReference type="Proteomes" id="UP000684084">
    <property type="component" value="Unassembled WGS sequence"/>
</dbReference>
<sequence>MMINNYCLTALRKRDNSRVLLSFDVHEFYFKRNNEATSISHFRCLTLSETVWVCIFVPRTKYRSYHQEIKTLKTIRLNASYMEWFS</sequence>
<reference evidence="1" key="1">
    <citation type="submission" date="2020-05" db="EMBL/GenBank/DDBJ databases">
        <authorList>
            <person name="Rincon C."/>
            <person name="Sanders R I."/>
            <person name="Robbins C."/>
            <person name="Chaturvedi A."/>
        </authorList>
    </citation>
    <scope>NUCLEOTIDE SEQUENCE</scope>
    <source>
        <strain evidence="1">CHB12</strain>
    </source>
</reference>